<dbReference type="EMBL" id="AWUE01016615">
    <property type="protein sequence ID" value="OMO90060.1"/>
    <property type="molecule type" value="Genomic_DNA"/>
</dbReference>
<comment type="caution">
    <text evidence="1">The sequence shown here is derived from an EMBL/GenBank/DDBJ whole genome shotgun (WGS) entry which is preliminary data.</text>
</comment>
<evidence type="ECO:0000313" key="2">
    <source>
        <dbReference type="Proteomes" id="UP000187203"/>
    </source>
</evidence>
<evidence type="ECO:0000313" key="1">
    <source>
        <dbReference type="EMBL" id="OMO90060.1"/>
    </source>
</evidence>
<keyword evidence="2" id="KW-1185">Reference proteome</keyword>
<reference evidence="2" key="1">
    <citation type="submission" date="2013-09" db="EMBL/GenBank/DDBJ databases">
        <title>Corchorus olitorius genome sequencing.</title>
        <authorList>
            <person name="Alam M."/>
            <person name="Haque M.S."/>
            <person name="Islam M.S."/>
            <person name="Emdad E.M."/>
            <person name="Islam M.M."/>
            <person name="Ahmed B."/>
            <person name="Halim A."/>
            <person name="Hossen Q.M.M."/>
            <person name="Hossain M.Z."/>
            <person name="Ahmed R."/>
            <person name="Khan M.M."/>
            <person name="Islam R."/>
            <person name="Rashid M.M."/>
            <person name="Khan S.A."/>
            <person name="Rahman M.S."/>
            <person name="Alam M."/>
            <person name="Yahiya A.S."/>
            <person name="Khan M.S."/>
            <person name="Azam M.S."/>
            <person name="Haque T."/>
            <person name="Lashkar M.Z.H."/>
            <person name="Akhand A.I."/>
            <person name="Morshed G."/>
            <person name="Roy S."/>
            <person name="Uddin K.S."/>
            <person name="Rabeya T."/>
            <person name="Hossain A.S."/>
            <person name="Chowdhury A."/>
            <person name="Snigdha A.R."/>
            <person name="Mortoza M.S."/>
            <person name="Matin S.A."/>
            <person name="Hoque S.M.E."/>
            <person name="Islam M.K."/>
            <person name="Roy D.K."/>
            <person name="Haider R."/>
            <person name="Moosa M.M."/>
            <person name="Elias S.M."/>
            <person name="Hasan A.M."/>
            <person name="Jahan S."/>
            <person name="Shafiuddin M."/>
            <person name="Mahmood N."/>
            <person name="Shommy N.S."/>
        </authorList>
    </citation>
    <scope>NUCLEOTIDE SEQUENCE [LARGE SCALE GENOMIC DNA]</scope>
    <source>
        <strain evidence="2">cv. O-4</strain>
    </source>
</reference>
<proteinExistence type="predicted"/>
<dbReference type="Proteomes" id="UP000187203">
    <property type="component" value="Unassembled WGS sequence"/>
</dbReference>
<protein>
    <submittedName>
        <fullName evidence="1">Uncharacterized protein</fullName>
    </submittedName>
</protein>
<dbReference type="AlphaFoldDB" id="A0A1R3J5H9"/>
<accession>A0A1R3J5H9</accession>
<organism evidence="1 2">
    <name type="scientific">Corchorus olitorius</name>
    <dbReference type="NCBI Taxonomy" id="93759"/>
    <lineage>
        <taxon>Eukaryota</taxon>
        <taxon>Viridiplantae</taxon>
        <taxon>Streptophyta</taxon>
        <taxon>Embryophyta</taxon>
        <taxon>Tracheophyta</taxon>
        <taxon>Spermatophyta</taxon>
        <taxon>Magnoliopsida</taxon>
        <taxon>eudicotyledons</taxon>
        <taxon>Gunneridae</taxon>
        <taxon>Pentapetalae</taxon>
        <taxon>rosids</taxon>
        <taxon>malvids</taxon>
        <taxon>Malvales</taxon>
        <taxon>Malvaceae</taxon>
        <taxon>Grewioideae</taxon>
        <taxon>Apeibeae</taxon>
        <taxon>Corchorus</taxon>
    </lineage>
</organism>
<name>A0A1R3J5H9_9ROSI</name>
<gene>
    <name evidence="1" type="ORF">COLO4_19410</name>
</gene>
<sequence>MVDMVDGYVNGDLGNCSTFGKETLIDESFVGRGTLNYEGGSNFIGGDLLASKDLNFESIYGGDILVLGGLLLESEGLINEVWVGKLSRLSFEGIGCDRWVYFDTVSRFSFLWYVVVE</sequence>